<keyword evidence="1" id="KW-1185">Reference proteome</keyword>
<organism evidence="1 2">
    <name type="scientific">Limulus polyphemus</name>
    <name type="common">Atlantic horseshoe crab</name>
    <dbReference type="NCBI Taxonomy" id="6850"/>
    <lineage>
        <taxon>Eukaryota</taxon>
        <taxon>Metazoa</taxon>
        <taxon>Ecdysozoa</taxon>
        <taxon>Arthropoda</taxon>
        <taxon>Chelicerata</taxon>
        <taxon>Merostomata</taxon>
        <taxon>Xiphosura</taxon>
        <taxon>Limulidae</taxon>
        <taxon>Limulus</taxon>
    </lineage>
</organism>
<protein>
    <submittedName>
        <fullName evidence="2">Focadhesin-like</fullName>
    </submittedName>
</protein>
<gene>
    <name evidence="2" type="primary">LOC106473917</name>
</gene>
<proteinExistence type="predicted"/>
<reference evidence="2" key="1">
    <citation type="submission" date="2025-08" db="UniProtKB">
        <authorList>
            <consortium name="RefSeq"/>
        </authorList>
    </citation>
    <scope>IDENTIFICATION</scope>
    <source>
        <tissue evidence="2">Muscle</tissue>
    </source>
</reference>
<feature type="non-terminal residue" evidence="2">
    <location>
        <position position="504"/>
    </location>
</feature>
<accession>A0ABM1TQ70</accession>
<sequence>MEEFKVKLEFQNVTTQKQAVTKLLSQLMAKVPQNKVLGTSTSQVPELQFLFERCGDLSPSVSMMISQGIATLVINGFADASYIIDGFLVIVPSARYLNGIIAAITEIIQHQMRKEMEKMGEFRCIYSLRSSPHPFITILQERKDSWSLIRDKLGWMLKSVRNNESKETLELVKPLFMFLMMNPNFVSEHNLLRNETVNLMLQQNISSPEDGRNQYLSFVLSCLPWIQVRTKLEVTEAILMMEKVLKSYLIISQEDRIKYNVVLAILISLALVKKGLEHGLEPWSLLVDTETLCCQLSKETGILEREIAITVVSLLFLKVPSDHLKTLLNIGSMLLDHPEVSPTVSAMLIAPLIELTLTPPVSQDFLLKSIVVELVEKLESMKLSEEDYEIKELPIVLTSSLTSDKQSGNGKKIESDQNMLSLTSFVSRETLFTLLAKRMDKFQSYTEGARWAKVVSKLYISHDKVKEPLVFLLLTAMFYRQNTNSGVHQCLEVLRALVRKHPEW</sequence>
<dbReference type="Proteomes" id="UP000694941">
    <property type="component" value="Unplaced"/>
</dbReference>
<dbReference type="GeneID" id="106473917"/>
<evidence type="ECO:0000313" key="2">
    <source>
        <dbReference type="RefSeq" id="XP_022258026.1"/>
    </source>
</evidence>
<evidence type="ECO:0000313" key="1">
    <source>
        <dbReference type="Proteomes" id="UP000694941"/>
    </source>
</evidence>
<dbReference type="RefSeq" id="XP_022258026.1">
    <property type="nucleotide sequence ID" value="XM_022402318.1"/>
</dbReference>
<name>A0ABM1TQ70_LIMPO</name>
<dbReference type="PANTHER" id="PTHR16212">
    <property type="entry name" value="FOCADHESIN FAMILY MEMBER"/>
    <property type="match status" value="1"/>
</dbReference>
<dbReference type="InterPro" id="IPR045163">
    <property type="entry name" value="Focadhesin/RST1"/>
</dbReference>
<dbReference type="PANTHER" id="PTHR16212:SF4">
    <property type="entry name" value="FOCADHESIN"/>
    <property type="match status" value="1"/>
</dbReference>